<gene>
    <name evidence="1" type="ordered locus">H16_A0875</name>
</gene>
<reference evidence="1 2" key="1">
    <citation type="journal article" date="2006" name="Nat. Biotechnol.">
        <title>Genome sequence of the bioplastic-producing 'Knallgas' bacterium Ralstonia eutropha H16.</title>
        <authorList>
            <person name="Pohlmann A."/>
            <person name="Fricke W.F."/>
            <person name="Reinecke F."/>
            <person name="Kusian B."/>
            <person name="Liesegang H."/>
            <person name="Cramm R."/>
            <person name="Eitinger T."/>
            <person name="Ewering C."/>
            <person name="Potter M."/>
            <person name="Schwartz E."/>
            <person name="Strittmatter A."/>
            <person name="Voss I."/>
            <person name="Gottschalk G."/>
            <person name="Steinbuechel A."/>
            <person name="Friedrich B."/>
            <person name="Bowien B."/>
        </authorList>
    </citation>
    <scope>NUCLEOTIDE SEQUENCE [LARGE SCALE GENOMIC DNA]</scope>
    <source>
        <strain evidence="2">ATCC 17699 / DSM 428 / KCTC 22496 / NCIMB 10442 / H16 / Stanier 337</strain>
    </source>
</reference>
<dbReference type="RefSeq" id="WP_011614766.1">
    <property type="nucleotide sequence ID" value="NC_008313.1"/>
</dbReference>
<dbReference type="eggNOG" id="ENOG50345P2">
    <property type="taxonomic scope" value="Bacteria"/>
</dbReference>
<keyword evidence="2" id="KW-1185">Reference proteome</keyword>
<organism evidence="1 2">
    <name type="scientific">Cupriavidus necator (strain ATCC 17699 / DSM 428 / KCTC 22496 / NCIMB 10442 / H16 / Stanier 337)</name>
    <name type="common">Ralstonia eutropha</name>
    <dbReference type="NCBI Taxonomy" id="381666"/>
    <lineage>
        <taxon>Bacteria</taxon>
        <taxon>Pseudomonadati</taxon>
        <taxon>Pseudomonadota</taxon>
        <taxon>Betaproteobacteria</taxon>
        <taxon>Burkholderiales</taxon>
        <taxon>Burkholderiaceae</taxon>
        <taxon>Cupriavidus</taxon>
    </lineage>
</organism>
<dbReference type="KEGG" id="reh:H16_A0875"/>
<evidence type="ECO:0000313" key="2">
    <source>
        <dbReference type="Proteomes" id="UP000008210"/>
    </source>
</evidence>
<name>Q0KD99_CUPNH</name>
<dbReference type="PATRIC" id="fig|381666.6.peg.1250"/>
<dbReference type="OrthoDB" id="8964084at2"/>
<dbReference type="HOGENOM" id="CLU_1183441_0_0_4"/>
<proteinExistence type="predicted"/>
<evidence type="ECO:0000313" key="1">
    <source>
        <dbReference type="EMBL" id="CAJ92022.1"/>
    </source>
</evidence>
<dbReference type="Proteomes" id="UP000008210">
    <property type="component" value="Chromosome 1"/>
</dbReference>
<dbReference type="STRING" id="381666.H16_A0875"/>
<accession>Q0KD99</accession>
<protein>
    <submittedName>
        <fullName evidence="1">Uncharacterized protein</fullName>
    </submittedName>
</protein>
<dbReference type="AlphaFoldDB" id="Q0KD99"/>
<dbReference type="EMBL" id="AM260479">
    <property type="protein sequence ID" value="CAJ92022.1"/>
    <property type="molecule type" value="Genomic_DNA"/>
</dbReference>
<sequence length="234" mass="25551">MASAGRRWNVSGNDNSESTGGAVLARLTSLRHEIRRASRRANALAACAGRLGSEAYSAALAEVFDDWMINSIGQQQLVCFASAAELGILLEQHVDRCFATAMQSEGQLLRVLYWAVMRRWDFYRRLRAGDGQCLPVQADLVAGASPNPQALCADCARLSEDPRRGTGHSRLYALSAASRRHYSSHLAVLRCEHRCSTCGARWVMSCHAGDPFVGWTLRCGSTRQASQPGMHVVA</sequence>